<keyword evidence="2" id="KW-1185">Reference proteome</keyword>
<comment type="caution">
    <text evidence="1">The sequence shown here is derived from an EMBL/GenBank/DDBJ whole genome shotgun (WGS) entry which is preliminary data.</text>
</comment>
<sequence>MGEVRWWKGDRLAAPLPLEILAVTIHSFILLCHAKPPPFKQPPSTPADRLSTWKQKYKRAAAACRSKYFTHHPPVVPGV</sequence>
<accession>A0A8K0WXA7</accession>
<dbReference type="Proteomes" id="UP000813444">
    <property type="component" value="Unassembled WGS sequence"/>
</dbReference>
<proteinExistence type="predicted"/>
<organism evidence="1 2">
    <name type="scientific">Stachybotrys elegans</name>
    <dbReference type="NCBI Taxonomy" id="80388"/>
    <lineage>
        <taxon>Eukaryota</taxon>
        <taxon>Fungi</taxon>
        <taxon>Dikarya</taxon>
        <taxon>Ascomycota</taxon>
        <taxon>Pezizomycotina</taxon>
        <taxon>Sordariomycetes</taxon>
        <taxon>Hypocreomycetidae</taxon>
        <taxon>Hypocreales</taxon>
        <taxon>Stachybotryaceae</taxon>
        <taxon>Stachybotrys</taxon>
    </lineage>
</organism>
<dbReference type="AlphaFoldDB" id="A0A8K0WXA7"/>
<gene>
    <name evidence="1" type="ORF">B0I35DRAFT_420355</name>
</gene>
<reference evidence="1" key="1">
    <citation type="journal article" date="2021" name="Nat. Commun.">
        <title>Genetic determinants of endophytism in the Arabidopsis root mycobiome.</title>
        <authorList>
            <person name="Mesny F."/>
            <person name="Miyauchi S."/>
            <person name="Thiergart T."/>
            <person name="Pickel B."/>
            <person name="Atanasova L."/>
            <person name="Karlsson M."/>
            <person name="Huettel B."/>
            <person name="Barry K.W."/>
            <person name="Haridas S."/>
            <person name="Chen C."/>
            <person name="Bauer D."/>
            <person name="Andreopoulos W."/>
            <person name="Pangilinan J."/>
            <person name="LaButti K."/>
            <person name="Riley R."/>
            <person name="Lipzen A."/>
            <person name="Clum A."/>
            <person name="Drula E."/>
            <person name="Henrissat B."/>
            <person name="Kohler A."/>
            <person name="Grigoriev I.V."/>
            <person name="Martin F.M."/>
            <person name="Hacquard S."/>
        </authorList>
    </citation>
    <scope>NUCLEOTIDE SEQUENCE</scope>
    <source>
        <strain evidence="1">MPI-CAGE-CH-0235</strain>
    </source>
</reference>
<name>A0A8K0WXA7_9HYPO</name>
<protein>
    <submittedName>
        <fullName evidence="1">Uncharacterized protein</fullName>
    </submittedName>
</protein>
<evidence type="ECO:0000313" key="2">
    <source>
        <dbReference type="Proteomes" id="UP000813444"/>
    </source>
</evidence>
<evidence type="ECO:0000313" key="1">
    <source>
        <dbReference type="EMBL" id="KAH7329518.1"/>
    </source>
</evidence>
<dbReference type="EMBL" id="JAGPNK010000001">
    <property type="protein sequence ID" value="KAH7329518.1"/>
    <property type="molecule type" value="Genomic_DNA"/>
</dbReference>